<dbReference type="InterPro" id="IPR004518">
    <property type="entry name" value="MazG-like_dom"/>
</dbReference>
<dbReference type="PANTHER" id="PTHR30522">
    <property type="entry name" value="NUCLEOSIDE TRIPHOSPHATE PYROPHOSPHOHYDROLASE"/>
    <property type="match status" value="1"/>
</dbReference>
<evidence type="ECO:0000313" key="2">
    <source>
        <dbReference type="EMBL" id="XBX74995.1"/>
    </source>
</evidence>
<protein>
    <submittedName>
        <fullName evidence="2">MazG nucleotide pyrophosphohydrolase domain-containing protein</fullName>
    </submittedName>
</protein>
<name>A0AAU7VLP1_9FIRM</name>
<evidence type="ECO:0000259" key="1">
    <source>
        <dbReference type="Pfam" id="PF03819"/>
    </source>
</evidence>
<sequence length="211" mass="24471">MSEINKLLDVVEVLRSENGCPWDKKQTHNSLIDYVIEESYEVKDAILTDDMNKIEEELGDLLLQVVLHCQIAKENEEFDFNSCAKRIKEKLIFRHPHVFSNDNNKTISEQEVELIWKKQKQKENKKSVVLEGLPATLKVDKFFKTDFGKGKLEALKTLKLSDSVPINNIKDKKDLMNLTLIMIYLCKVNGHNFNHIIEETVKNLLSNQQKS</sequence>
<dbReference type="GO" id="GO:0047429">
    <property type="term" value="F:nucleoside triphosphate diphosphatase activity"/>
    <property type="evidence" value="ECO:0007669"/>
    <property type="project" value="TreeGrafter"/>
</dbReference>
<dbReference type="RefSeq" id="WP_350343742.1">
    <property type="nucleotide sequence ID" value="NZ_CP158367.1"/>
</dbReference>
<dbReference type="GO" id="GO:0006203">
    <property type="term" value="P:dGTP catabolic process"/>
    <property type="evidence" value="ECO:0007669"/>
    <property type="project" value="TreeGrafter"/>
</dbReference>
<dbReference type="GO" id="GO:0046047">
    <property type="term" value="P:TTP catabolic process"/>
    <property type="evidence" value="ECO:0007669"/>
    <property type="project" value="TreeGrafter"/>
</dbReference>
<dbReference type="Gene3D" id="1.10.287.1080">
    <property type="entry name" value="MazG-like"/>
    <property type="match status" value="1"/>
</dbReference>
<reference evidence="2" key="2">
    <citation type="submission" date="2024-06" db="EMBL/GenBank/DDBJ databases">
        <authorList>
            <person name="Petrova K.O."/>
            <person name="Toshchakov S.V."/>
            <person name="Boltjanskaja Y.V."/>
            <person name="Kevbrin V."/>
        </authorList>
    </citation>
    <scope>NUCLEOTIDE SEQUENCE</scope>
    <source>
        <strain evidence="2">Z-910T</strain>
    </source>
</reference>
<dbReference type="InterPro" id="IPR048015">
    <property type="entry name" value="NTP-PPase_MazG-like_N"/>
</dbReference>
<dbReference type="GO" id="GO:0046061">
    <property type="term" value="P:dATP catabolic process"/>
    <property type="evidence" value="ECO:0007669"/>
    <property type="project" value="TreeGrafter"/>
</dbReference>
<dbReference type="SUPFAM" id="SSF101386">
    <property type="entry name" value="all-alpha NTP pyrophosphatases"/>
    <property type="match status" value="1"/>
</dbReference>
<dbReference type="Pfam" id="PF03819">
    <property type="entry name" value="MazG"/>
    <property type="match status" value="1"/>
</dbReference>
<organism evidence="2">
    <name type="scientific">Proteinivorax tanatarense</name>
    <dbReference type="NCBI Taxonomy" id="1260629"/>
    <lineage>
        <taxon>Bacteria</taxon>
        <taxon>Bacillati</taxon>
        <taxon>Bacillota</taxon>
        <taxon>Clostridia</taxon>
        <taxon>Eubacteriales</taxon>
        <taxon>Proteinivoracaceae</taxon>
        <taxon>Proteinivorax</taxon>
    </lineage>
</organism>
<dbReference type="InterPro" id="IPR011551">
    <property type="entry name" value="NTP_PyrPHydrolase_MazG"/>
</dbReference>
<gene>
    <name evidence="2" type="ORF">PRVXT_000083</name>
</gene>
<dbReference type="GO" id="GO:0006950">
    <property type="term" value="P:response to stress"/>
    <property type="evidence" value="ECO:0007669"/>
    <property type="project" value="UniProtKB-ARBA"/>
</dbReference>
<accession>A0AAU7VLP1</accession>
<dbReference type="EMBL" id="CP158367">
    <property type="protein sequence ID" value="XBX74995.1"/>
    <property type="molecule type" value="Genomic_DNA"/>
</dbReference>
<dbReference type="FunFam" id="1.10.287.1080:FF:000001">
    <property type="entry name" value="Nucleoside triphosphate pyrophosphohydrolase"/>
    <property type="match status" value="1"/>
</dbReference>
<dbReference type="GO" id="GO:0046052">
    <property type="term" value="P:UTP catabolic process"/>
    <property type="evidence" value="ECO:0007669"/>
    <property type="project" value="TreeGrafter"/>
</dbReference>
<dbReference type="GO" id="GO:0046076">
    <property type="term" value="P:dTTP catabolic process"/>
    <property type="evidence" value="ECO:0007669"/>
    <property type="project" value="TreeGrafter"/>
</dbReference>
<dbReference type="PANTHER" id="PTHR30522:SF0">
    <property type="entry name" value="NUCLEOSIDE TRIPHOSPHATE PYROPHOSPHOHYDROLASE"/>
    <property type="match status" value="1"/>
</dbReference>
<dbReference type="GO" id="GO:0046081">
    <property type="term" value="P:dUTP catabolic process"/>
    <property type="evidence" value="ECO:0007669"/>
    <property type="project" value="TreeGrafter"/>
</dbReference>
<reference evidence="2" key="1">
    <citation type="journal article" date="2013" name="Extremophiles">
        <title>Proteinivorax tanatarense gen. nov., sp. nov., an anaerobic, haloalkaliphilic, proteolytic bacterium isolated from a decaying algal bloom, and proposal of Proteinivoraceae fam. nov.</title>
        <authorList>
            <person name="Kevbrin V."/>
            <person name="Boltyanskaya Y."/>
            <person name="Zhilina T."/>
            <person name="Kolganova T."/>
            <person name="Lavrentjeva E."/>
            <person name="Kuznetsov B."/>
        </authorList>
    </citation>
    <scope>NUCLEOTIDE SEQUENCE</scope>
    <source>
        <strain evidence="2">Z-910T</strain>
    </source>
</reference>
<proteinExistence type="predicted"/>
<dbReference type="CDD" id="cd11528">
    <property type="entry name" value="NTP-PPase_MazG_Nterm"/>
    <property type="match status" value="1"/>
</dbReference>
<feature type="domain" description="NTP pyrophosphohydrolase MazG-like" evidence="1">
    <location>
        <begin position="26"/>
        <end position="99"/>
    </location>
</feature>
<dbReference type="AlphaFoldDB" id="A0AAU7VLP1"/>